<proteinExistence type="predicted"/>
<organism evidence="1">
    <name type="scientific">Amphimedon queenslandica</name>
    <name type="common">Sponge</name>
    <dbReference type="NCBI Taxonomy" id="400682"/>
    <lineage>
        <taxon>Eukaryota</taxon>
        <taxon>Metazoa</taxon>
        <taxon>Porifera</taxon>
        <taxon>Demospongiae</taxon>
        <taxon>Heteroscleromorpha</taxon>
        <taxon>Haplosclerida</taxon>
        <taxon>Niphatidae</taxon>
        <taxon>Amphimedon</taxon>
    </lineage>
</organism>
<name>A0A1X7TMJ8_AMPQE</name>
<dbReference type="AlphaFoldDB" id="A0A1X7TMJ8"/>
<sequence>MTSRCFPGSLSLTFTELLVQDQTQANIRLLSNKPKQLPLSTDALVNPDDPTSGTVFDHLVQKHPMARPVSPGAVVPSTSGQDPHPILFHGFDCNLVKGGSSKVFVAAGFSEVICVGRPIGMGETCHKPLFQLALVSLGCEASVHAMKAAFNFDGSDAMLLVDATNLFINGQTILSPEGTTQGDPLAMSMYALATIPLINCISSVPVVQTWYADNASAAGDVQALRDLLDFLVEAGSSFANFPIT</sequence>
<protein>
    <submittedName>
        <fullName evidence="1">Uncharacterized protein</fullName>
    </submittedName>
</protein>
<dbReference type="EnsemblMetazoa" id="Aqu2.1.16147_001">
    <property type="protein sequence ID" value="Aqu2.1.16147_001"/>
    <property type="gene ID" value="Aqu2.1.16147"/>
</dbReference>
<accession>A0A1X7TMJ8</accession>
<reference evidence="1" key="1">
    <citation type="submission" date="2017-05" db="UniProtKB">
        <authorList>
            <consortium name="EnsemblMetazoa"/>
        </authorList>
    </citation>
    <scope>IDENTIFICATION</scope>
</reference>
<dbReference type="InParanoid" id="A0A1X7TMJ8"/>
<evidence type="ECO:0000313" key="1">
    <source>
        <dbReference type="EnsemblMetazoa" id="Aqu2.1.16147_001"/>
    </source>
</evidence>